<organism evidence="2 3">
    <name type="scientific">Aspergillus keveii</name>
    <dbReference type="NCBI Taxonomy" id="714993"/>
    <lineage>
        <taxon>Eukaryota</taxon>
        <taxon>Fungi</taxon>
        <taxon>Dikarya</taxon>
        <taxon>Ascomycota</taxon>
        <taxon>Pezizomycotina</taxon>
        <taxon>Eurotiomycetes</taxon>
        <taxon>Eurotiomycetidae</taxon>
        <taxon>Eurotiales</taxon>
        <taxon>Aspergillaceae</taxon>
        <taxon>Aspergillus</taxon>
        <taxon>Aspergillus subgen. Nidulantes</taxon>
    </lineage>
</organism>
<evidence type="ECO:0000256" key="1">
    <source>
        <dbReference type="SAM" id="MobiDB-lite"/>
    </source>
</evidence>
<evidence type="ECO:0000313" key="2">
    <source>
        <dbReference type="EMBL" id="KAL2794553.1"/>
    </source>
</evidence>
<evidence type="ECO:0000313" key="3">
    <source>
        <dbReference type="Proteomes" id="UP001610563"/>
    </source>
</evidence>
<comment type="caution">
    <text evidence="2">The sequence shown here is derived from an EMBL/GenBank/DDBJ whole genome shotgun (WGS) entry which is preliminary data.</text>
</comment>
<dbReference type="Proteomes" id="UP001610563">
    <property type="component" value="Unassembled WGS sequence"/>
</dbReference>
<dbReference type="EMBL" id="JBFTWV010000043">
    <property type="protein sequence ID" value="KAL2794553.1"/>
    <property type="molecule type" value="Genomic_DNA"/>
</dbReference>
<name>A0ABR4G690_9EURO</name>
<accession>A0ABR4G690</accession>
<sequence length="180" mass="19558">MCSWLVNSSNSPSSRPTSPSSRNVLFAHCVNLALNEPRVTSFWLAAQTRRKLTKTPTIITFIPSLSGTPLYDSSRSAKWPSLRNIAVIISNASLTFRTPRTRRSIAPMIVDAGGNEATAMRPPHVSKGAITVCIACNSGRRFIRKSWKLSFSFSRCRERSSGPHSSGSSPCTSGVPVSFA</sequence>
<protein>
    <submittedName>
        <fullName evidence="2">Uncharacterized protein</fullName>
    </submittedName>
</protein>
<reference evidence="2 3" key="1">
    <citation type="submission" date="2024-07" db="EMBL/GenBank/DDBJ databases">
        <title>Section-level genome sequencing and comparative genomics of Aspergillus sections Usti and Cavernicolus.</title>
        <authorList>
            <consortium name="Lawrence Berkeley National Laboratory"/>
            <person name="Nybo J.L."/>
            <person name="Vesth T.C."/>
            <person name="Theobald S."/>
            <person name="Frisvad J.C."/>
            <person name="Larsen T.O."/>
            <person name="Kjaerboelling I."/>
            <person name="Rothschild-Mancinelli K."/>
            <person name="Lyhne E.K."/>
            <person name="Kogle M.E."/>
            <person name="Barry K."/>
            <person name="Clum A."/>
            <person name="Na H."/>
            <person name="Ledsgaard L."/>
            <person name="Lin J."/>
            <person name="Lipzen A."/>
            <person name="Kuo A."/>
            <person name="Riley R."/>
            <person name="Mondo S."/>
            <person name="Labutti K."/>
            <person name="Haridas S."/>
            <person name="Pangalinan J."/>
            <person name="Salamov A.A."/>
            <person name="Simmons B.A."/>
            <person name="Magnuson J.K."/>
            <person name="Chen J."/>
            <person name="Drula E."/>
            <person name="Henrissat B."/>
            <person name="Wiebenga A."/>
            <person name="Lubbers R.J."/>
            <person name="Gomes A.C."/>
            <person name="Makela M.R."/>
            <person name="Stajich J."/>
            <person name="Grigoriev I.V."/>
            <person name="Mortensen U.H."/>
            <person name="De Vries R.P."/>
            <person name="Baker S.E."/>
            <person name="Andersen M.R."/>
        </authorList>
    </citation>
    <scope>NUCLEOTIDE SEQUENCE [LARGE SCALE GENOMIC DNA]</scope>
    <source>
        <strain evidence="2 3">CBS 209.92</strain>
    </source>
</reference>
<feature type="region of interest" description="Disordered" evidence="1">
    <location>
        <begin position="1"/>
        <end position="20"/>
    </location>
</feature>
<feature type="region of interest" description="Disordered" evidence="1">
    <location>
        <begin position="158"/>
        <end position="180"/>
    </location>
</feature>
<proteinExistence type="predicted"/>
<gene>
    <name evidence="2" type="ORF">BJX66DRAFT_303402</name>
</gene>
<feature type="compositionally biased region" description="Low complexity" evidence="1">
    <location>
        <begin position="7"/>
        <end position="20"/>
    </location>
</feature>
<feature type="compositionally biased region" description="Low complexity" evidence="1">
    <location>
        <begin position="162"/>
        <end position="180"/>
    </location>
</feature>
<keyword evidence="3" id="KW-1185">Reference proteome</keyword>